<comment type="function">
    <text evidence="1 7">Involved in ribosome biogenesis; more specifically in 18S rRNA pseudouridylation and in cleavage of pre-rRNA.</text>
</comment>
<protein>
    <recommendedName>
        <fullName evidence="3 7">Ribosome biogenesis protein Nop10</fullName>
    </recommendedName>
</protein>
<evidence type="ECO:0000256" key="4">
    <source>
        <dbReference type="ARBA" id="ARBA00022517"/>
    </source>
</evidence>
<evidence type="ECO:0000256" key="7">
    <source>
        <dbReference type="HAMAP-Rule" id="MF_00803"/>
    </source>
</evidence>
<dbReference type="GO" id="GO:0030515">
    <property type="term" value="F:snoRNA binding"/>
    <property type="evidence" value="ECO:0007669"/>
    <property type="project" value="InterPro"/>
</dbReference>
<keyword evidence="4 7" id="KW-0690">Ribosome biogenesis</keyword>
<keyword evidence="5 7" id="KW-0698">rRNA processing</keyword>
<dbReference type="InterPro" id="IPR007264">
    <property type="entry name" value="H/ACA_rnp_Nop10"/>
</dbReference>
<comment type="caution">
    <text evidence="8">The sequence shown here is derived from an EMBL/GenBank/DDBJ whole genome shotgun (WGS) entry which is preliminary data.</text>
</comment>
<dbReference type="EMBL" id="QMQZ01000001">
    <property type="protein sequence ID" value="RLE52387.1"/>
    <property type="molecule type" value="Genomic_DNA"/>
</dbReference>
<comment type="similarity">
    <text evidence="2 7">Belongs to the NOP10 family.</text>
</comment>
<dbReference type="InterPro" id="IPR023532">
    <property type="entry name" value="Nop10_arc-typ"/>
</dbReference>
<accession>A0A497EYX9</accession>
<evidence type="ECO:0000256" key="6">
    <source>
        <dbReference type="ARBA" id="ARBA00023274"/>
    </source>
</evidence>
<dbReference type="GO" id="GO:1990904">
    <property type="term" value="C:ribonucleoprotein complex"/>
    <property type="evidence" value="ECO:0007669"/>
    <property type="project" value="UniProtKB-KW"/>
</dbReference>
<dbReference type="PANTHER" id="PTHR13305">
    <property type="entry name" value="RIBOSOME BIOGENESIS PROTEIN NOP10"/>
    <property type="match status" value="1"/>
</dbReference>
<dbReference type="HAMAP" id="MF_00803">
    <property type="entry name" value="Nop10"/>
    <property type="match status" value="1"/>
</dbReference>
<dbReference type="GO" id="GO:0001522">
    <property type="term" value="P:pseudouridine synthesis"/>
    <property type="evidence" value="ECO:0007669"/>
    <property type="project" value="InterPro"/>
</dbReference>
<dbReference type="Gene3D" id="2.20.28.40">
    <property type="entry name" value="H/ACA ribonucleoprotein complex, subunit Nop10"/>
    <property type="match status" value="1"/>
</dbReference>
<evidence type="ECO:0000256" key="1">
    <source>
        <dbReference type="ARBA" id="ARBA00002325"/>
    </source>
</evidence>
<proteinExistence type="inferred from homology"/>
<dbReference type="NCBIfam" id="NF009623">
    <property type="entry name" value="PRK13130.1"/>
    <property type="match status" value="1"/>
</dbReference>
<reference evidence="8 9" key="1">
    <citation type="submission" date="2018-06" db="EMBL/GenBank/DDBJ databases">
        <title>Extensive metabolic versatility and redundancy in microbially diverse, dynamic hydrothermal sediments.</title>
        <authorList>
            <person name="Dombrowski N."/>
            <person name="Teske A."/>
            <person name="Baker B.J."/>
        </authorList>
    </citation>
    <scope>NUCLEOTIDE SEQUENCE [LARGE SCALE GENOMIC DNA]</scope>
    <source>
        <strain evidence="8">B29_G17</strain>
    </source>
</reference>
<dbReference type="Proteomes" id="UP000268446">
    <property type="component" value="Unassembled WGS sequence"/>
</dbReference>
<sequence>MPWLLRKCTKCGRYTLRRNACPYCGGPVRIPHPPKFSPDDKYARYRRLMKKLAEKGQPSS</sequence>
<name>A0A497EYX9_9CREN</name>
<dbReference type="GO" id="GO:0006364">
    <property type="term" value="P:rRNA processing"/>
    <property type="evidence" value="ECO:0007669"/>
    <property type="project" value="UniProtKB-UniRule"/>
</dbReference>
<gene>
    <name evidence="7" type="primary">nop10</name>
    <name evidence="8" type="ORF">DRJ20_00030</name>
</gene>
<dbReference type="PANTHER" id="PTHR13305:SF0">
    <property type="entry name" value="H_ACA RIBONUCLEOPROTEIN COMPLEX SUBUNIT 3"/>
    <property type="match status" value="1"/>
</dbReference>
<evidence type="ECO:0000256" key="5">
    <source>
        <dbReference type="ARBA" id="ARBA00022552"/>
    </source>
</evidence>
<dbReference type="Pfam" id="PF04135">
    <property type="entry name" value="Nop10p"/>
    <property type="match status" value="1"/>
</dbReference>
<evidence type="ECO:0000313" key="8">
    <source>
        <dbReference type="EMBL" id="RLE52387.1"/>
    </source>
</evidence>
<dbReference type="AlphaFoldDB" id="A0A497EYX9"/>
<organism evidence="8 9">
    <name type="scientific">Thermoproteota archaeon</name>
    <dbReference type="NCBI Taxonomy" id="2056631"/>
    <lineage>
        <taxon>Archaea</taxon>
        <taxon>Thermoproteota</taxon>
    </lineage>
</organism>
<dbReference type="SUPFAM" id="SSF144210">
    <property type="entry name" value="Nop10-like SnoRNP"/>
    <property type="match status" value="1"/>
</dbReference>
<keyword evidence="6 7" id="KW-0687">Ribonucleoprotein</keyword>
<evidence type="ECO:0000256" key="3">
    <source>
        <dbReference type="ARBA" id="ARBA00018821"/>
    </source>
</evidence>
<evidence type="ECO:0000256" key="2">
    <source>
        <dbReference type="ARBA" id="ARBA00009462"/>
    </source>
</evidence>
<evidence type="ECO:0000313" key="9">
    <source>
        <dbReference type="Proteomes" id="UP000268446"/>
    </source>
</evidence>
<dbReference type="InterPro" id="IPR036756">
    <property type="entry name" value="H/ACA_rnp_Nop10_sf"/>
</dbReference>